<dbReference type="InterPro" id="IPR036102">
    <property type="entry name" value="OsmC/Ohrsf"/>
</dbReference>
<dbReference type="Gene3D" id="3.30.300.20">
    <property type="match status" value="1"/>
</dbReference>
<keyword evidence="2" id="KW-1185">Reference proteome</keyword>
<dbReference type="InterPro" id="IPR052924">
    <property type="entry name" value="OsmC/Ohr_hydroprdx_reductase"/>
</dbReference>
<accession>A0A516G9Q9</accession>
<dbReference type="EMBL" id="CP041616">
    <property type="protein sequence ID" value="QDO88264.1"/>
    <property type="molecule type" value="Genomic_DNA"/>
</dbReference>
<dbReference type="PANTHER" id="PTHR35368:SF1">
    <property type="entry name" value="HYDROPEROXIDE REDUCTASE"/>
    <property type="match status" value="1"/>
</dbReference>
<dbReference type="OrthoDB" id="9793881at2"/>
<dbReference type="PANTHER" id="PTHR35368">
    <property type="entry name" value="HYDROPEROXIDE REDUCTASE"/>
    <property type="match status" value="1"/>
</dbReference>
<dbReference type="Pfam" id="PF02566">
    <property type="entry name" value="OsmC"/>
    <property type="match status" value="1"/>
</dbReference>
<dbReference type="InterPro" id="IPR003718">
    <property type="entry name" value="OsmC/Ohr_fam"/>
</dbReference>
<proteinExistence type="predicted"/>
<evidence type="ECO:0000313" key="1">
    <source>
        <dbReference type="EMBL" id="QDO88264.1"/>
    </source>
</evidence>
<name>A0A516G9Q9_9MICO</name>
<sequence>MTTVETDFDVAAAAAALRDRQKSIKAGYREDPATALTPSTATARVDQAGLTATVGTWAGDVVAGLHPAAGGDGSQACSGDIILQALVACAGVTLSSVATALGVELRSATVTANGTWDARGTLGVDRDAPVGLGDIELVFDLDTDADDDKVARLLELTERYCVVAQTLTQPTGVTLRRR</sequence>
<organism evidence="1 2">
    <name type="scientific">Ornithinimicrobium ciconiae</name>
    <dbReference type="NCBI Taxonomy" id="2594265"/>
    <lineage>
        <taxon>Bacteria</taxon>
        <taxon>Bacillati</taxon>
        <taxon>Actinomycetota</taxon>
        <taxon>Actinomycetes</taxon>
        <taxon>Micrococcales</taxon>
        <taxon>Ornithinimicrobiaceae</taxon>
        <taxon>Ornithinimicrobium</taxon>
    </lineage>
</organism>
<evidence type="ECO:0000313" key="2">
    <source>
        <dbReference type="Proteomes" id="UP000315395"/>
    </source>
</evidence>
<dbReference type="AlphaFoldDB" id="A0A516G9Q9"/>
<protein>
    <submittedName>
        <fullName evidence="1">OsmC family protein</fullName>
    </submittedName>
</protein>
<dbReference type="InterPro" id="IPR015946">
    <property type="entry name" value="KH_dom-like_a/b"/>
</dbReference>
<dbReference type="Proteomes" id="UP000315395">
    <property type="component" value="Chromosome"/>
</dbReference>
<gene>
    <name evidence="1" type="ORF">FNH13_07815</name>
</gene>
<dbReference type="KEGG" id="orz:FNH13_07815"/>
<dbReference type="SUPFAM" id="SSF82784">
    <property type="entry name" value="OsmC-like"/>
    <property type="match status" value="1"/>
</dbReference>
<reference evidence="1 2" key="1">
    <citation type="submission" date="2019-07" db="EMBL/GenBank/DDBJ databases">
        <title>complete genome sequencing of Ornithinimicrobium sp. H23M54.</title>
        <authorList>
            <person name="Bae J.-W."/>
            <person name="Lee S.-Y."/>
        </authorList>
    </citation>
    <scope>NUCLEOTIDE SEQUENCE [LARGE SCALE GENOMIC DNA]</scope>
    <source>
        <strain evidence="1 2">H23M54</strain>
    </source>
</reference>